<sequence>MKEVFYKIIYQPTINLALRGLNKLLIPVLPSWFRIPPSGKLTLQLEQGKKLILCTNQTNYLTQLVYWEDFRKFEYSELFLELCQHIRGFMDIGANIGYYSLLAAKQNPSMQIISFEPAKGPLHYLRKNVAANQLNNIQVESQALSEKEGTITFHEVKSRKYPYLEHNLAGTGSAAALNKGEAFTVNEVPTTTLDTFAENLSFPLDLIKMDTEGTEHLILEKGLNTLKKHLPIVICETLFQSNEAQLEAIFHDLGYECYNHYPEGLRYASSIQRSSDNGVRNCFFIHPSKKHLIPALTDQ</sequence>
<dbReference type="Gene3D" id="3.40.50.150">
    <property type="entry name" value="Vaccinia Virus protein VP39"/>
    <property type="match status" value="1"/>
</dbReference>
<comment type="caution">
    <text evidence="2">The sequence shown here is derived from an EMBL/GenBank/DDBJ whole genome shotgun (WGS) entry which is preliminary data.</text>
</comment>
<dbReference type="InterPro" id="IPR052514">
    <property type="entry name" value="SAM-dependent_MTase"/>
</dbReference>
<reference evidence="2" key="2">
    <citation type="submission" date="2020-09" db="EMBL/GenBank/DDBJ databases">
        <authorList>
            <person name="Sun Q."/>
            <person name="Kim S."/>
        </authorList>
    </citation>
    <scope>NUCLEOTIDE SEQUENCE</scope>
    <source>
        <strain evidence="2">KCTC 23224</strain>
    </source>
</reference>
<dbReference type="Proteomes" id="UP000642809">
    <property type="component" value="Unassembled WGS sequence"/>
</dbReference>
<name>A0A8J3CVM5_9BACT</name>
<organism evidence="2 3">
    <name type="scientific">Mongoliitalea lutea</name>
    <dbReference type="NCBI Taxonomy" id="849756"/>
    <lineage>
        <taxon>Bacteria</taxon>
        <taxon>Pseudomonadati</taxon>
        <taxon>Bacteroidota</taxon>
        <taxon>Cytophagia</taxon>
        <taxon>Cytophagales</taxon>
        <taxon>Cyclobacteriaceae</taxon>
        <taxon>Mongoliitalea</taxon>
    </lineage>
</organism>
<accession>A0A8J3CVM5</accession>
<evidence type="ECO:0000313" key="2">
    <source>
        <dbReference type="EMBL" id="GHB26158.1"/>
    </source>
</evidence>
<evidence type="ECO:0000259" key="1">
    <source>
        <dbReference type="Pfam" id="PF05050"/>
    </source>
</evidence>
<dbReference type="RefSeq" id="WP_189578714.1">
    <property type="nucleotide sequence ID" value="NZ_BMYF01000002.1"/>
</dbReference>
<feature type="domain" description="Methyltransferase FkbM" evidence="1">
    <location>
        <begin position="91"/>
        <end position="256"/>
    </location>
</feature>
<dbReference type="SUPFAM" id="SSF53335">
    <property type="entry name" value="S-adenosyl-L-methionine-dependent methyltransferases"/>
    <property type="match status" value="1"/>
</dbReference>
<reference evidence="2" key="1">
    <citation type="journal article" date="2014" name="Int. J. Syst. Evol. Microbiol.">
        <title>Complete genome sequence of Corynebacterium casei LMG S-19264T (=DSM 44701T), isolated from a smear-ripened cheese.</title>
        <authorList>
            <consortium name="US DOE Joint Genome Institute (JGI-PGF)"/>
            <person name="Walter F."/>
            <person name="Albersmeier A."/>
            <person name="Kalinowski J."/>
            <person name="Ruckert C."/>
        </authorList>
    </citation>
    <scope>NUCLEOTIDE SEQUENCE</scope>
    <source>
        <strain evidence="2">KCTC 23224</strain>
    </source>
</reference>
<evidence type="ECO:0000313" key="3">
    <source>
        <dbReference type="Proteomes" id="UP000642809"/>
    </source>
</evidence>
<dbReference type="AlphaFoldDB" id="A0A8J3CVM5"/>
<dbReference type="PANTHER" id="PTHR34203:SF15">
    <property type="entry name" value="SLL1173 PROTEIN"/>
    <property type="match status" value="1"/>
</dbReference>
<gene>
    <name evidence="2" type="ORF">GCM10008106_03400</name>
</gene>
<protein>
    <recommendedName>
        <fullName evidence="1">Methyltransferase FkbM domain-containing protein</fullName>
    </recommendedName>
</protein>
<dbReference type="PANTHER" id="PTHR34203">
    <property type="entry name" value="METHYLTRANSFERASE, FKBM FAMILY PROTEIN"/>
    <property type="match status" value="1"/>
</dbReference>
<dbReference type="Pfam" id="PF05050">
    <property type="entry name" value="Methyltransf_21"/>
    <property type="match status" value="1"/>
</dbReference>
<proteinExistence type="predicted"/>
<keyword evidence="3" id="KW-1185">Reference proteome</keyword>
<dbReference type="InterPro" id="IPR006342">
    <property type="entry name" value="FkbM_mtfrase"/>
</dbReference>
<dbReference type="NCBIfam" id="TIGR01444">
    <property type="entry name" value="fkbM_fam"/>
    <property type="match status" value="1"/>
</dbReference>
<dbReference type="EMBL" id="BMYF01000002">
    <property type="protein sequence ID" value="GHB26158.1"/>
    <property type="molecule type" value="Genomic_DNA"/>
</dbReference>
<dbReference type="InterPro" id="IPR029063">
    <property type="entry name" value="SAM-dependent_MTases_sf"/>
</dbReference>